<dbReference type="AlphaFoldDB" id="A0A1I6TFF1"/>
<dbReference type="RefSeq" id="WP_254785798.1">
    <property type="nucleotide sequence ID" value="NZ_FPAG01000005.1"/>
</dbReference>
<dbReference type="Proteomes" id="UP000183209">
    <property type="component" value="Unassembled WGS sequence"/>
</dbReference>
<gene>
    <name evidence="2" type="ORF">SAMN04487906_2020</name>
</gene>
<dbReference type="InterPro" id="IPR045916">
    <property type="entry name" value="DUF5777"/>
</dbReference>
<proteinExistence type="predicted"/>
<accession>A0A1I6TFF1</accession>
<dbReference type="Pfam" id="PF19089">
    <property type="entry name" value="DUF5777"/>
    <property type="match status" value="1"/>
</dbReference>
<name>A0A1I6TFF1_9FLAO</name>
<evidence type="ECO:0000313" key="2">
    <source>
        <dbReference type="EMBL" id="SFS87895.1"/>
    </source>
</evidence>
<sequence>MSRPQPKNQLTFLLKRGTKQLHSTLSIFCVLVLTFQSLSAQDDIWKEIDKTDTLNDAEAAFKSLKIVNFESTKLAAAKEFRFVVSHRFGSVKNGIDDFFGLDNAVTRIQFIYGISDKFNIGISRSSFQKVYDIQFKYRLLTQREGGFPVTVSGYSVGGINTSYDEDLDPAISFGDKLSYVQQILISRKFNDRLSLELAPSYLYEAYPSPLVQHENQFVMGMGGRYKIANRWSINMDYGIHTNRTPSSPFHNPLSIGVDLETGGHVFQMHFTNAEGMMERGFLSHASGDWGDGDFFFGFNLTRTF</sequence>
<evidence type="ECO:0000313" key="3">
    <source>
        <dbReference type="Proteomes" id="UP000183209"/>
    </source>
</evidence>
<reference evidence="2 3" key="1">
    <citation type="submission" date="2016-10" db="EMBL/GenBank/DDBJ databases">
        <authorList>
            <person name="de Groot N.N."/>
        </authorList>
    </citation>
    <scope>NUCLEOTIDE SEQUENCE [LARGE SCALE GENOMIC DNA]</scope>
    <source>
        <strain evidence="2 3">CGMCC 1.6114</strain>
    </source>
</reference>
<organism evidence="2 3">
    <name type="scientific">Zhouia amylolytica</name>
    <dbReference type="NCBI Taxonomy" id="376730"/>
    <lineage>
        <taxon>Bacteria</taxon>
        <taxon>Pseudomonadati</taxon>
        <taxon>Bacteroidota</taxon>
        <taxon>Flavobacteriia</taxon>
        <taxon>Flavobacteriales</taxon>
        <taxon>Flavobacteriaceae</taxon>
        <taxon>Zhouia</taxon>
    </lineage>
</organism>
<evidence type="ECO:0000259" key="1">
    <source>
        <dbReference type="Pfam" id="PF19089"/>
    </source>
</evidence>
<feature type="domain" description="DUF5777" evidence="1">
    <location>
        <begin position="61"/>
        <end position="304"/>
    </location>
</feature>
<dbReference type="EMBL" id="FPAG01000005">
    <property type="protein sequence ID" value="SFS87895.1"/>
    <property type="molecule type" value="Genomic_DNA"/>
</dbReference>
<protein>
    <recommendedName>
        <fullName evidence="1">DUF5777 domain-containing protein</fullName>
    </recommendedName>
</protein>